<sequence length="717" mass="76555">MIQHTASRRARRLAGVGALAGALALPHVAPAQTADGTETLGTIAVEGTPIMAPGPAETLTVDPAETTTSGVDSADLVERQPGYSVNDNGPISGQVQHRGMFGPRMNVRVDGTYVNPGGPNWMDPPLHYAPSGLIDTVEADRGMASVSTGAESIGGSVNAKLKESSFAAGGEIRVGAEVNGELRTAEDSGSGSGFVEAASDRHRVHAMTSGSTGGDIEFPGGEIQASEHERTMVGGGYGVRLAPGHELSFNVRHHETDDTGNPALPMDIRFFDTNILSADYTGETGLGTVTAELSYSDIDHQMDNVTLRALGNANPRRVNAQSTGIGWSLGLERGIGLGSLKLGVDGHLAGHEMNIFNPRNAAFFVQNFEDIDRDRYSVFGEWDAEVTRDLNVELGARVTQVEMDASRVATGSAPGAPPVQRLVDDFNGGDRDTSDTLVDWVAKVAYDVSDSVTLRLEGGRKTRSPSYIERFAWLPIEATAGLADGNNYVGRVGLDPEVAHEVGLGADWTTSSVYFRPRVFYRDVDDFITGTPFDDTPNTIDSDVERVSNANGDATPLIYSNTGAEFYGFDVDFGYRFTENLRMDGQVSLTRAERTDIDDNVYRVPPAQGNLRFTYAQSGWSAFVGTDLAADKDRISQTNNDPSTEDPRTPGHAIVNLGGRLQVTQGANVQLAVNNLFDDSYEQQLGGFNRVANSDVGVGQRLPGTGRSVIMRVTAAF</sequence>
<keyword evidence="7 8" id="KW-0998">Cell outer membrane</keyword>
<dbReference type="AlphaFoldDB" id="A0A1G7KZL4"/>
<feature type="domain" description="TonB-dependent receptor-like beta-barrel" evidence="11">
    <location>
        <begin position="256"/>
        <end position="676"/>
    </location>
</feature>
<evidence type="ECO:0000256" key="10">
    <source>
        <dbReference type="SAM" id="SignalP"/>
    </source>
</evidence>
<feature type="domain" description="TonB-dependent receptor plug" evidence="12">
    <location>
        <begin position="65"/>
        <end position="155"/>
    </location>
</feature>
<keyword evidence="2 8" id="KW-0813">Transport</keyword>
<dbReference type="Gene3D" id="2.40.170.20">
    <property type="entry name" value="TonB-dependent receptor, beta-barrel domain"/>
    <property type="match status" value="1"/>
</dbReference>
<dbReference type="InterPro" id="IPR039426">
    <property type="entry name" value="TonB-dep_rcpt-like"/>
</dbReference>
<evidence type="ECO:0000256" key="1">
    <source>
        <dbReference type="ARBA" id="ARBA00004571"/>
    </source>
</evidence>
<organism evidence="13 14">
    <name type="scientific">Limimonas halophila</name>
    <dbReference type="NCBI Taxonomy" id="1082479"/>
    <lineage>
        <taxon>Bacteria</taxon>
        <taxon>Pseudomonadati</taxon>
        <taxon>Pseudomonadota</taxon>
        <taxon>Alphaproteobacteria</taxon>
        <taxon>Rhodospirillales</taxon>
        <taxon>Rhodovibrionaceae</taxon>
        <taxon>Limimonas</taxon>
    </lineage>
</organism>
<dbReference type="GO" id="GO:0015344">
    <property type="term" value="F:siderophore uptake transmembrane transporter activity"/>
    <property type="evidence" value="ECO:0007669"/>
    <property type="project" value="TreeGrafter"/>
</dbReference>
<keyword evidence="3 8" id="KW-1134">Transmembrane beta strand</keyword>
<reference evidence="13 14" key="1">
    <citation type="submission" date="2016-10" db="EMBL/GenBank/DDBJ databases">
        <authorList>
            <person name="de Groot N.N."/>
        </authorList>
    </citation>
    <scope>NUCLEOTIDE SEQUENCE [LARGE SCALE GENOMIC DNA]</scope>
    <source>
        <strain evidence="13 14">DSM 25584</strain>
    </source>
</reference>
<evidence type="ECO:0000256" key="5">
    <source>
        <dbReference type="ARBA" id="ARBA00023077"/>
    </source>
</evidence>
<dbReference type="InterPro" id="IPR037066">
    <property type="entry name" value="Plug_dom_sf"/>
</dbReference>
<dbReference type="STRING" id="1082479.SAMN05216241_10160"/>
<keyword evidence="14" id="KW-1185">Reference proteome</keyword>
<evidence type="ECO:0000313" key="13">
    <source>
        <dbReference type="EMBL" id="SDF42655.1"/>
    </source>
</evidence>
<keyword evidence="5 9" id="KW-0798">TonB box</keyword>
<evidence type="ECO:0000259" key="11">
    <source>
        <dbReference type="Pfam" id="PF00593"/>
    </source>
</evidence>
<dbReference type="RefSeq" id="WP_176758442.1">
    <property type="nucleotide sequence ID" value="NZ_FNCE01000001.1"/>
</dbReference>
<evidence type="ECO:0000256" key="8">
    <source>
        <dbReference type="PROSITE-ProRule" id="PRU01360"/>
    </source>
</evidence>
<evidence type="ECO:0000256" key="3">
    <source>
        <dbReference type="ARBA" id="ARBA00022452"/>
    </source>
</evidence>
<dbReference type="Gene3D" id="2.170.130.10">
    <property type="entry name" value="TonB-dependent receptor, plug domain"/>
    <property type="match status" value="1"/>
</dbReference>
<keyword evidence="4 8" id="KW-0812">Transmembrane</keyword>
<feature type="chain" id="PRO_5011775457" evidence="10">
    <location>
        <begin position="34"/>
        <end position="717"/>
    </location>
</feature>
<dbReference type="SUPFAM" id="SSF56935">
    <property type="entry name" value="Porins"/>
    <property type="match status" value="1"/>
</dbReference>
<dbReference type="PROSITE" id="PS52016">
    <property type="entry name" value="TONB_DEPENDENT_REC_3"/>
    <property type="match status" value="1"/>
</dbReference>
<dbReference type="Pfam" id="PF00593">
    <property type="entry name" value="TonB_dep_Rec_b-barrel"/>
    <property type="match status" value="1"/>
</dbReference>
<dbReference type="InterPro" id="IPR012910">
    <property type="entry name" value="Plug_dom"/>
</dbReference>
<dbReference type="PANTHER" id="PTHR30069">
    <property type="entry name" value="TONB-DEPENDENT OUTER MEMBRANE RECEPTOR"/>
    <property type="match status" value="1"/>
</dbReference>
<dbReference type="Pfam" id="PF07715">
    <property type="entry name" value="Plug"/>
    <property type="match status" value="1"/>
</dbReference>
<comment type="similarity">
    <text evidence="8 9">Belongs to the TonB-dependent receptor family.</text>
</comment>
<dbReference type="GO" id="GO:0009279">
    <property type="term" value="C:cell outer membrane"/>
    <property type="evidence" value="ECO:0007669"/>
    <property type="project" value="UniProtKB-SubCell"/>
</dbReference>
<evidence type="ECO:0000256" key="2">
    <source>
        <dbReference type="ARBA" id="ARBA00022448"/>
    </source>
</evidence>
<dbReference type="GO" id="GO:0044718">
    <property type="term" value="P:siderophore transmembrane transport"/>
    <property type="evidence" value="ECO:0007669"/>
    <property type="project" value="TreeGrafter"/>
</dbReference>
<name>A0A1G7KZL4_9PROT</name>
<comment type="subcellular location">
    <subcellularLocation>
        <location evidence="1 8">Cell outer membrane</location>
        <topology evidence="1 8">Multi-pass membrane protein</topology>
    </subcellularLocation>
</comment>
<dbReference type="InterPro" id="IPR000531">
    <property type="entry name" value="Beta-barrel_TonB"/>
</dbReference>
<evidence type="ECO:0000256" key="6">
    <source>
        <dbReference type="ARBA" id="ARBA00023136"/>
    </source>
</evidence>
<gene>
    <name evidence="13" type="ORF">SAMN05216241_10160</name>
</gene>
<keyword evidence="6 8" id="KW-0472">Membrane</keyword>
<evidence type="ECO:0000256" key="7">
    <source>
        <dbReference type="ARBA" id="ARBA00023237"/>
    </source>
</evidence>
<dbReference type="InterPro" id="IPR036942">
    <property type="entry name" value="Beta-barrel_TonB_sf"/>
</dbReference>
<protein>
    <submittedName>
        <fullName evidence="13">Iron complex outermembrane recepter protein</fullName>
    </submittedName>
</protein>
<accession>A0A1G7KZL4</accession>
<dbReference type="PANTHER" id="PTHR30069:SF49">
    <property type="entry name" value="OUTER MEMBRANE PROTEIN C"/>
    <property type="match status" value="1"/>
</dbReference>
<feature type="signal peptide" evidence="10">
    <location>
        <begin position="1"/>
        <end position="33"/>
    </location>
</feature>
<dbReference type="EMBL" id="FNCE01000001">
    <property type="protein sequence ID" value="SDF42655.1"/>
    <property type="molecule type" value="Genomic_DNA"/>
</dbReference>
<dbReference type="Proteomes" id="UP000199415">
    <property type="component" value="Unassembled WGS sequence"/>
</dbReference>
<evidence type="ECO:0000313" key="14">
    <source>
        <dbReference type="Proteomes" id="UP000199415"/>
    </source>
</evidence>
<proteinExistence type="inferred from homology"/>
<keyword evidence="10" id="KW-0732">Signal</keyword>
<evidence type="ECO:0000256" key="9">
    <source>
        <dbReference type="RuleBase" id="RU003357"/>
    </source>
</evidence>
<evidence type="ECO:0000259" key="12">
    <source>
        <dbReference type="Pfam" id="PF07715"/>
    </source>
</evidence>
<evidence type="ECO:0000256" key="4">
    <source>
        <dbReference type="ARBA" id="ARBA00022692"/>
    </source>
</evidence>